<dbReference type="PATRIC" id="fig|1217705.3.peg.1005"/>
<reference evidence="2 3" key="1">
    <citation type="submission" date="2013-02" db="EMBL/GenBank/DDBJ databases">
        <title>The Genome Sequence of Acinetobacter sp. ANC 3862.</title>
        <authorList>
            <consortium name="The Broad Institute Genome Sequencing Platform"/>
            <consortium name="The Broad Institute Genome Sequencing Center for Infectious Disease"/>
            <person name="Cerqueira G."/>
            <person name="Feldgarden M."/>
            <person name="Courvalin P."/>
            <person name="Perichon B."/>
            <person name="Grillot-Courvalin C."/>
            <person name="Clermont D."/>
            <person name="Rocha E."/>
            <person name="Yoon E.-J."/>
            <person name="Nemec A."/>
            <person name="Walker B."/>
            <person name="Young S.K."/>
            <person name="Zeng Q."/>
            <person name="Gargeya S."/>
            <person name="Fitzgerald M."/>
            <person name="Haas B."/>
            <person name="Abouelleil A."/>
            <person name="Alvarado L."/>
            <person name="Arachchi H.M."/>
            <person name="Berlin A.M."/>
            <person name="Chapman S.B."/>
            <person name="Dewar J."/>
            <person name="Goldberg J."/>
            <person name="Griggs A."/>
            <person name="Gujja S."/>
            <person name="Hansen M."/>
            <person name="Howarth C."/>
            <person name="Imamovic A."/>
            <person name="Larimer J."/>
            <person name="McCowan C."/>
            <person name="Murphy C."/>
            <person name="Neiman D."/>
            <person name="Pearson M."/>
            <person name="Priest M."/>
            <person name="Roberts A."/>
            <person name="Saif S."/>
            <person name="Shea T."/>
            <person name="Sisk P."/>
            <person name="Sykes S."/>
            <person name="Wortman J."/>
            <person name="Nusbaum C."/>
            <person name="Birren B."/>
        </authorList>
    </citation>
    <scope>NUCLEOTIDE SEQUENCE [LARGE SCALE GENOMIC DNA]</scope>
    <source>
        <strain evidence="2 3">ANC 3862</strain>
    </source>
</reference>
<dbReference type="STRING" id="1217705.F900_01048"/>
<dbReference type="EMBL" id="APRP01000014">
    <property type="protein sequence ID" value="ENX02602.1"/>
    <property type="molecule type" value="Genomic_DNA"/>
</dbReference>
<evidence type="ECO:0000256" key="1">
    <source>
        <dbReference type="SAM" id="SignalP"/>
    </source>
</evidence>
<dbReference type="PROSITE" id="PS51257">
    <property type="entry name" value="PROKAR_LIPOPROTEIN"/>
    <property type="match status" value="1"/>
</dbReference>
<accession>N9NIL5</accession>
<comment type="caution">
    <text evidence="2">The sequence shown here is derived from an EMBL/GenBank/DDBJ whole genome shotgun (WGS) entry which is preliminary data.</text>
</comment>
<evidence type="ECO:0000313" key="3">
    <source>
        <dbReference type="Proteomes" id="UP000013248"/>
    </source>
</evidence>
<protein>
    <submittedName>
        <fullName evidence="2">Uncharacterized protein</fullName>
    </submittedName>
</protein>
<keyword evidence="1" id="KW-0732">Signal</keyword>
<evidence type="ECO:0000313" key="2">
    <source>
        <dbReference type="EMBL" id="ENX02602.1"/>
    </source>
</evidence>
<organism evidence="2 3">
    <name type="scientific">Acinetobacter modestus</name>
    <dbReference type="NCBI Taxonomy" id="1776740"/>
    <lineage>
        <taxon>Bacteria</taxon>
        <taxon>Pseudomonadati</taxon>
        <taxon>Pseudomonadota</taxon>
        <taxon>Gammaproteobacteria</taxon>
        <taxon>Moraxellales</taxon>
        <taxon>Moraxellaceae</taxon>
        <taxon>Acinetobacter</taxon>
    </lineage>
</organism>
<dbReference type="RefSeq" id="WP_005215618.1">
    <property type="nucleotide sequence ID" value="NZ_KB850089.1"/>
</dbReference>
<dbReference type="AlphaFoldDB" id="N9NIL5"/>
<gene>
    <name evidence="2" type="ORF">F900_01048</name>
</gene>
<proteinExistence type="predicted"/>
<feature type="signal peptide" evidence="1">
    <location>
        <begin position="1"/>
        <end position="16"/>
    </location>
</feature>
<name>N9NIL5_9GAMM</name>
<dbReference type="Proteomes" id="UP000013248">
    <property type="component" value="Unassembled WGS sequence"/>
</dbReference>
<dbReference type="HOGENOM" id="CLU_1773382_0_0_6"/>
<sequence>MKILLVAIITSISLSACTTISTQKSDFSKSPNGIRIIPSQIMLLVDGTAKKTRVLTVPDYAMAYDIKPHTVFAKHDFNVTLSDTGAPLTITSNQDTTSFLSILGKAVDIASKDAAGGGLVNDEMNGTFGLESGAYIFKNNQFMKIK</sequence>
<feature type="chain" id="PRO_5004148090" evidence="1">
    <location>
        <begin position="17"/>
        <end position="146"/>
    </location>
</feature>